<feature type="region of interest" description="Disordered" evidence="15">
    <location>
        <begin position="691"/>
        <end position="722"/>
    </location>
</feature>
<dbReference type="AlphaFoldDB" id="A0A343TGS9"/>
<evidence type="ECO:0000256" key="12">
    <source>
        <dbReference type="ARBA" id="ARBA00034808"/>
    </source>
</evidence>
<evidence type="ECO:0000256" key="11">
    <source>
        <dbReference type="ARBA" id="ARBA00034617"/>
    </source>
</evidence>
<dbReference type="Proteomes" id="UP000263012">
    <property type="component" value="Chromosome"/>
</dbReference>
<evidence type="ECO:0000313" key="19">
    <source>
        <dbReference type="Proteomes" id="UP000263012"/>
    </source>
</evidence>
<dbReference type="OrthoDB" id="203178at2157"/>
<keyword evidence="6" id="KW-0269">Exonuclease</keyword>
<keyword evidence="7 14" id="KW-0067">ATP-binding</keyword>
<evidence type="ECO:0000256" key="14">
    <source>
        <dbReference type="PROSITE-ProRule" id="PRU00560"/>
    </source>
</evidence>
<dbReference type="Pfam" id="PF00580">
    <property type="entry name" value="UvrD-helicase"/>
    <property type="match status" value="1"/>
</dbReference>
<reference evidence="19" key="1">
    <citation type="submission" date="2017-11" db="EMBL/GenBank/DDBJ databases">
        <title>Phenotypic and genomic properties of facultatively anaerobic sulfur-reducing natronoarchaea from hypersaline soda lakes.</title>
        <authorList>
            <person name="Sorokin D.Y."/>
            <person name="Kublanov I.V."/>
            <person name="Roman P."/>
            <person name="Sinninghe Damste J.S."/>
            <person name="Golyshin P.N."/>
            <person name="Rojo D."/>
            <person name="Ciordia S."/>
            <person name="Mena M.D.C."/>
            <person name="Ferrer M."/>
            <person name="Messina E."/>
            <person name="Smedile F."/>
            <person name="La Spada G."/>
            <person name="La Cono V."/>
            <person name="Yakimov M.M."/>
        </authorList>
    </citation>
    <scope>NUCLEOTIDE SEQUENCE [LARGE SCALE GENOMIC DNA]</scope>
    <source>
        <strain evidence="19">AArc-Sl</strain>
    </source>
</reference>
<protein>
    <recommendedName>
        <fullName evidence="12">DNA 3'-5' helicase</fullName>
        <ecNumber evidence="12">5.6.2.4</ecNumber>
    </recommendedName>
</protein>
<comment type="catalytic activity">
    <reaction evidence="13">
        <text>ATP + H2O = ADP + phosphate + H(+)</text>
        <dbReference type="Rhea" id="RHEA:13065"/>
        <dbReference type="ChEBI" id="CHEBI:15377"/>
        <dbReference type="ChEBI" id="CHEBI:15378"/>
        <dbReference type="ChEBI" id="CHEBI:30616"/>
        <dbReference type="ChEBI" id="CHEBI:43474"/>
        <dbReference type="ChEBI" id="CHEBI:456216"/>
        <dbReference type="EC" id="5.6.2.4"/>
    </reaction>
</comment>
<dbReference type="Pfam" id="PF12705">
    <property type="entry name" value="PDDEXK_1"/>
    <property type="match status" value="1"/>
</dbReference>
<dbReference type="PANTHER" id="PTHR11070">
    <property type="entry name" value="UVRD / RECB / PCRA DNA HELICASE FAMILY MEMBER"/>
    <property type="match status" value="1"/>
</dbReference>
<organism evidence="18 19">
    <name type="scientific">Halalkaliarchaeum desulfuricum</name>
    <dbReference type="NCBI Taxonomy" id="2055893"/>
    <lineage>
        <taxon>Archaea</taxon>
        <taxon>Methanobacteriati</taxon>
        <taxon>Methanobacteriota</taxon>
        <taxon>Stenosarchaea group</taxon>
        <taxon>Halobacteria</taxon>
        <taxon>Halobacteriales</taxon>
        <taxon>Haloferacaceae</taxon>
        <taxon>Halalkaliarchaeum</taxon>
    </lineage>
</organism>
<keyword evidence="10" id="KW-0413">Isomerase</keyword>
<evidence type="ECO:0000259" key="17">
    <source>
        <dbReference type="PROSITE" id="PS51217"/>
    </source>
</evidence>
<keyword evidence="19" id="KW-1185">Reference proteome</keyword>
<dbReference type="PANTHER" id="PTHR11070:SF2">
    <property type="entry name" value="ATP-DEPENDENT DNA HELICASE SRS2"/>
    <property type="match status" value="1"/>
</dbReference>
<keyword evidence="8" id="KW-0238">DNA-binding</keyword>
<evidence type="ECO:0000259" key="16">
    <source>
        <dbReference type="PROSITE" id="PS51198"/>
    </source>
</evidence>
<comment type="catalytic activity">
    <reaction evidence="11">
        <text>Couples ATP hydrolysis with the unwinding of duplex DNA by translocating in the 3'-5' direction.</text>
        <dbReference type="EC" id="5.6.2.4"/>
    </reaction>
</comment>
<keyword evidence="2 14" id="KW-0547">Nucleotide-binding</keyword>
<dbReference type="PROSITE" id="PS51198">
    <property type="entry name" value="UVRD_HELICASE_ATP_BIND"/>
    <property type="match status" value="1"/>
</dbReference>
<dbReference type="InterPro" id="IPR038726">
    <property type="entry name" value="PDDEXK_AddAB-type"/>
</dbReference>
<dbReference type="EMBL" id="CP025066">
    <property type="protein sequence ID" value="AUX08301.1"/>
    <property type="molecule type" value="Genomic_DNA"/>
</dbReference>
<evidence type="ECO:0000256" key="8">
    <source>
        <dbReference type="ARBA" id="ARBA00023125"/>
    </source>
</evidence>
<feature type="binding site" evidence="14">
    <location>
        <begin position="38"/>
        <end position="45"/>
    </location>
    <ligand>
        <name>ATP</name>
        <dbReference type="ChEBI" id="CHEBI:30616"/>
    </ligand>
</feature>
<evidence type="ECO:0000256" key="6">
    <source>
        <dbReference type="ARBA" id="ARBA00022839"/>
    </source>
</evidence>
<dbReference type="EC" id="5.6.2.4" evidence="12"/>
<evidence type="ECO:0000256" key="2">
    <source>
        <dbReference type="ARBA" id="ARBA00022741"/>
    </source>
</evidence>
<dbReference type="InterPro" id="IPR014016">
    <property type="entry name" value="UvrD-like_ATP-bd"/>
</dbReference>
<dbReference type="KEGG" id="hdf:AArcSl_0651"/>
<keyword evidence="5 14" id="KW-0347">Helicase</keyword>
<evidence type="ECO:0000256" key="7">
    <source>
        <dbReference type="ARBA" id="ARBA00022840"/>
    </source>
</evidence>
<keyword evidence="1" id="KW-0540">Nuclease</keyword>
<dbReference type="GeneID" id="37876991"/>
<gene>
    <name evidence="18" type="primary">addA</name>
    <name evidence="18" type="ORF">AArcSl_0651</name>
</gene>
<dbReference type="SUPFAM" id="SSF52540">
    <property type="entry name" value="P-loop containing nucleoside triphosphate hydrolases"/>
    <property type="match status" value="1"/>
</dbReference>
<accession>A0A343TGS9</accession>
<evidence type="ECO:0000256" key="5">
    <source>
        <dbReference type="ARBA" id="ARBA00022806"/>
    </source>
</evidence>
<dbReference type="GO" id="GO:0004527">
    <property type="term" value="F:exonuclease activity"/>
    <property type="evidence" value="ECO:0007669"/>
    <property type="project" value="UniProtKB-KW"/>
</dbReference>
<dbReference type="GO" id="GO:0000725">
    <property type="term" value="P:recombinational repair"/>
    <property type="evidence" value="ECO:0007669"/>
    <property type="project" value="TreeGrafter"/>
</dbReference>
<dbReference type="InterPro" id="IPR027417">
    <property type="entry name" value="P-loop_NTPase"/>
</dbReference>
<dbReference type="InterPro" id="IPR011604">
    <property type="entry name" value="PDDEXK-like_dom_sf"/>
</dbReference>
<evidence type="ECO:0000256" key="9">
    <source>
        <dbReference type="ARBA" id="ARBA00023204"/>
    </source>
</evidence>
<proteinExistence type="predicted"/>
<keyword evidence="3" id="KW-0227">DNA damage</keyword>
<evidence type="ECO:0000256" key="4">
    <source>
        <dbReference type="ARBA" id="ARBA00022801"/>
    </source>
</evidence>
<dbReference type="GO" id="GO:0003677">
    <property type="term" value="F:DNA binding"/>
    <property type="evidence" value="ECO:0007669"/>
    <property type="project" value="UniProtKB-KW"/>
</dbReference>
<name>A0A343TGS9_9EURY</name>
<dbReference type="Gene3D" id="3.40.50.300">
    <property type="entry name" value="P-loop containing nucleotide triphosphate hydrolases"/>
    <property type="match status" value="4"/>
</dbReference>
<feature type="domain" description="UvrD-like helicase C-terminal" evidence="17">
    <location>
        <begin position="444"/>
        <end position="737"/>
    </location>
</feature>
<keyword evidence="4 14" id="KW-0378">Hydrolase</keyword>
<dbReference type="GO" id="GO:0043138">
    <property type="term" value="F:3'-5' DNA helicase activity"/>
    <property type="evidence" value="ECO:0007669"/>
    <property type="project" value="UniProtKB-EC"/>
</dbReference>
<feature type="domain" description="UvrD-like helicase ATP-binding" evidence="16">
    <location>
        <begin position="17"/>
        <end position="431"/>
    </location>
</feature>
<evidence type="ECO:0000256" key="10">
    <source>
        <dbReference type="ARBA" id="ARBA00023235"/>
    </source>
</evidence>
<evidence type="ECO:0000256" key="15">
    <source>
        <dbReference type="SAM" id="MobiDB-lite"/>
    </source>
</evidence>
<evidence type="ECO:0000256" key="3">
    <source>
        <dbReference type="ARBA" id="ARBA00022763"/>
    </source>
</evidence>
<evidence type="ECO:0000313" key="18">
    <source>
        <dbReference type="EMBL" id="AUX08301.1"/>
    </source>
</evidence>
<dbReference type="GO" id="GO:0005524">
    <property type="term" value="F:ATP binding"/>
    <property type="evidence" value="ECO:0007669"/>
    <property type="project" value="UniProtKB-UniRule"/>
</dbReference>
<dbReference type="PROSITE" id="PS51217">
    <property type="entry name" value="UVRD_HELICASE_CTER"/>
    <property type="match status" value="1"/>
</dbReference>
<dbReference type="InterPro" id="IPR014017">
    <property type="entry name" value="DNA_helicase_UvrD-like_C"/>
</dbReference>
<dbReference type="RefSeq" id="WP_119814981.1">
    <property type="nucleotide sequence ID" value="NZ_CP025066.1"/>
</dbReference>
<dbReference type="InterPro" id="IPR000212">
    <property type="entry name" value="DNA_helicase_UvrD/REP"/>
</dbReference>
<keyword evidence="9" id="KW-0234">DNA repair</keyword>
<evidence type="ECO:0000256" key="1">
    <source>
        <dbReference type="ARBA" id="ARBA00022722"/>
    </source>
</evidence>
<dbReference type="GO" id="GO:0016887">
    <property type="term" value="F:ATP hydrolysis activity"/>
    <property type="evidence" value="ECO:0007669"/>
    <property type="project" value="RHEA"/>
</dbReference>
<dbReference type="Gene3D" id="3.90.320.10">
    <property type="match status" value="1"/>
</dbReference>
<dbReference type="Gene3D" id="1.10.486.10">
    <property type="entry name" value="PCRA, domain 4"/>
    <property type="match status" value="1"/>
</dbReference>
<sequence length="1184" mass="133146">MTDDTEGDDIDPLVLKDAQRAIREAYFDHETGLFTLNCVPGSGKSVVAHHLAAEDILRRYVAGDPTPEQHVAVISFNRDEAADIIPDVCDRLRTIVEHELVPAASEVSEEELQYLLQRVRQAPYVGTIDSLLRGLLQEVAHDVGFDEMPSVGNDALLKRVHRDCYEALRNDSEYEQRVLELETAYPAGEYDDSVAEMLEAAVTYCRDQSLSTAEFRSELERTRNSTYPDGKPDSFDDIVRSVECFHGNDNEIGEKVRDAVEGSDRERLVEADRELYEEWCDRIDDICTLLSAYRSTYRATVREYGVVSHTDVAYLVDAYFDESDDRSHLPGPIRTIDRSHRRRILQKYRSRIRSLVIDEAQDVSAIQHAALSHIVTADSRVFACGDVLQGIYLWRHADPAWFDAATTDGEYLGVDWDTHENRTATTTYRCVPDIAAGINAIAEPMFTDPARGGIGHLDTSYPPLDAAREGDDSPAIHVSSFTGVGHPGSETWANPDCEVGEANMLATHISRGFADGTFCDEDGEPLNVTVLFRRGTRMSDYENAFAAEGLRVHTRGEGLFDCPAVETVFAVCDWLTRPGSPERTEALLTESPLDVVEDSNVFKAHSWDIDRVLDDDAAEFTEAQRRTLRELRRLRDRSDFFQRHPASVYVEEITEALALRADPYEIVAGTDPEQRVANLDALVETLTQWEGETHYPPSELTDLVQPFRDDPDDGPAQPSTTGATYDVEFRTAHSAKGDQDDVIVIADPGFDIWSRGAHTQRFITQGPIAGIAPPTNTNIPCDITIPSFDGGLYENPGGWDRDTGLRWATARWLDSVSDTASCDELVGPNRLRRVVSEERAEAWRLLYVALTRARDHLVVPLPRSDLEEDQLRDRWLDTIRDGLEYDHRGTDSYILEIDNSDPNRDVIEIGVNDADLFADWWPTTSETPNNEISKSPPHRDSLERWIPRFLNPSTMYPLTETLDEHTIAHLLGEPLHTDTNDVPDDLPLQFDLLGPEEVGSCLHAVLTELVVRDVPERSLRTVGPEVRRTFDEVLTAATPRVGEDEREGMFTFFESVLEDFLESDLWSLIQNPETEVSVERPIDGLVEIADVEFEIHGQADFVVELPSGKRHVADVKITLTDQTPESRRRYELQVTTYSYLLEQQGISPPLVSRAVETLGVDRDTIESAWPSQIVERRLAALIRQ</sequence>
<evidence type="ECO:0000256" key="13">
    <source>
        <dbReference type="ARBA" id="ARBA00048988"/>
    </source>
</evidence>